<organism evidence="1 2">
    <name type="scientific">Holdemanella biformis</name>
    <dbReference type="NCBI Taxonomy" id="1735"/>
    <lineage>
        <taxon>Bacteria</taxon>
        <taxon>Bacillati</taxon>
        <taxon>Bacillota</taxon>
        <taxon>Erysipelotrichia</taxon>
        <taxon>Erysipelotrichales</taxon>
        <taxon>Erysipelotrichaceae</taxon>
        <taxon>Holdemanella</taxon>
    </lineage>
</organism>
<reference evidence="1 2" key="1">
    <citation type="submission" date="2018-08" db="EMBL/GenBank/DDBJ databases">
        <title>A genome reference for cultivated species of the human gut microbiota.</title>
        <authorList>
            <person name="Zou Y."/>
            <person name="Xue W."/>
            <person name="Luo G."/>
        </authorList>
    </citation>
    <scope>NUCLEOTIDE SEQUENCE [LARGE SCALE GENOMIC DNA]</scope>
    <source>
        <strain evidence="1 2">AF10-31</strain>
    </source>
</reference>
<sequence length="70" mass="8340">MRAKIARLLLILINKFYKIWIKLFMIPYTIHAGNFLVKEKRRFTNEIIALHKHILLKTNVEKDFLGDACL</sequence>
<accession>A0A413CXG4</accession>
<dbReference type="EMBL" id="QSAT01000006">
    <property type="protein sequence ID" value="RGW76134.1"/>
    <property type="molecule type" value="Genomic_DNA"/>
</dbReference>
<gene>
    <name evidence="1" type="ORF">DWV56_03155</name>
</gene>
<protein>
    <submittedName>
        <fullName evidence="1">Uncharacterized protein</fullName>
    </submittedName>
</protein>
<evidence type="ECO:0000313" key="2">
    <source>
        <dbReference type="Proteomes" id="UP000284651"/>
    </source>
</evidence>
<dbReference type="AlphaFoldDB" id="A0A413CXG4"/>
<name>A0A413CXG4_9FIRM</name>
<evidence type="ECO:0000313" key="1">
    <source>
        <dbReference type="EMBL" id="RGW76134.1"/>
    </source>
</evidence>
<dbReference type="RefSeq" id="WP_118356867.1">
    <property type="nucleotide sequence ID" value="NZ_QSAT01000006.1"/>
</dbReference>
<dbReference type="Proteomes" id="UP000284651">
    <property type="component" value="Unassembled WGS sequence"/>
</dbReference>
<comment type="caution">
    <text evidence="1">The sequence shown here is derived from an EMBL/GenBank/DDBJ whole genome shotgun (WGS) entry which is preliminary data.</text>
</comment>
<proteinExistence type="predicted"/>